<dbReference type="RefSeq" id="WP_078933950.1">
    <property type="nucleotide sequence ID" value="NZ_FUWG01000017.1"/>
</dbReference>
<evidence type="ECO:0000256" key="1">
    <source>
        <dbReference type="ARBA" id="ARBA00004651"/>
    </source>
</evidence>
<keyword evidence="4 6" id="KW-1133">Transmembrane helix</keyword>
<feature type="transmembrane region" description="Helical" evidence="6">
    <location>
        <begin position="112"/>
        <end position="132"/>
    </location>
</feature>
<feature type="transmembrane region" description="Helical" evidence="6">
    <location>
        <begin position="27"/>
        <end position="51"/>
    </location>
</feature>
<gene>
    <name evidence="8" type="ORF">SAMN02745149_02059</name>
</gene>
<dbReference type="EMBL" id="FUWG01000017">
    <property type="protein sequence ID" value="SJZ69780.1"/>
    <property type="molecule type" value="Genomic_DNA"/>
</dbReference>
<dbReference type="InterPro" id="IPR013525">
    <property type="entry name" value="ABC2_TM"/>
</dbReference>
<keyword evidence="3 6" id="KW-0812">Transmembrane</keyword>
<dbReference type="Proteomes" id="UP000190423">
    <property type="component" value="Unassembled WGS sequence"/>
</dbReference>
<dbReference type="PANTHER" id="PTHR30294">
    <property type="entry name" value="MEMBRANE COMPONENT OF ABC TRANSPORTER YHHJ-RELATED"/>
    <property type="match status" value="1"/>
</dbReference>
<evidence type="ECO:0000313" key="8">
    <source>
        <dbReference type="EMBL" id="SJZ69780.1"/>
    </source>
</evidence>
<dbReference type="PANTHER" id="PTHR30294:SF29">
    <property type="entry name" value="MULTIDRUG ABC TRANSPORTER PERMEASE YBHS-RELATED"/>
    <property type="match status" value="1"/>
</dbReference>
<dbReference type="OrthoDB" id="9794512at2"/>
<feature type="transmembrane region" description="Helical" evidence="6">
    <location>
        <begin position="228"/>
        <end position="245"/>
    </location>
</feature>
<dbReference type="InterPro" id="IPR051449">
    <property type="entry name" value="ABC-2_transporter_component"/>
</dbReference>
<dbReference type="GO" id="GO:0005886">
    <property type="term" value="C:plasma membrane"/>
    <property type="evidence" value="ECO:0007669"/>
    <property type="project" value="UniProtKB-SubCell"/>
</dbReference>
<feature type="transmembrane region" description="Helical" evidence="6">
    <location>
        <begin position="144"/>
        <end position="166"/>
    </location>
</feature>
<evidence type="ECO:0000256" key="4">
    <source>
        <dbReference type="ARBA" id="ARBA00022989"/>
    </source>
</evidence>
<accession>A0A1T4MRQ4</accession>
<feature type="domain" description="ABC-2 type transporter transmembrane" evidence="7">
    <location>
        <begin position="70"/>
        <end position="242"/>
    </location>
</feature>
<reference evidence="8 9" key="1">
    <citation type="submission" date="2017-02" db="EMBL/GenBank/DDBJ databases">
        <authorList>
            <person name="Peterson S.W."/>
        </authorList>
    </citation>
    <scope>NUCLEOTIDE SEQUENCE [LARGE SCALE GENOMIC DNA]</scope>
    <source>
        <strain evidence="8 9">ATCC BAA-908</strain>
    </source>
</reference>
<protein>
    <submittedName>
        <fullName evidence="8">ABC-2 type transport system permease protein</fullName>
    </submittedName>
</protein>
<dbReference type="AlphaFoldDB" id="A0A1T4MRQ4"/>
<dbReference type="STRING" id="261392.SAMN02745149_02059"/>
<organism evidence="8 9">
    <name type="scientific">Treponema porcinum</name>
    <dbReference type="NCBI Taxonomy" id="261392"/>
    <lineage>
        <taxon>Bacteria</taxon>
        <taxon>Pseudomonadati</taxon>
        <taxon>Spirochaetota</taxon>
        <taxon>Spirochaetia</taxon>
        <taxon>Spirochaetales</taxon>
        <taxon>Treponemataceae</taxon>
        <taxon>Treponema</taxon>
    </lineage>
</organism>
<sequence>MTNNNKSAHPSIIIMKRELGAYFSSPIAYIVICINIILLSLAFFKGLFLGYNFFLYKSADMRILFLFQSILLTLFIPILTMKLYSDEKRSGSLETLMTLPVTETAVVTGKTLAAFITSLAVIAPSIFFPILISFCGKLDVNQIVAGYLGLVLVCALFSTIGVFASSVTKHQIVSLFVSLPACAVLMSIYVPFSIPKSVPRFIDEFFKFLSTFEHFTSISHGIIDIRDILYFVTVTAFFFCLTVVTQQNERK</sequence>
<dbReference type="GO" id="GO:0140359">
    <property type="term" value="F:ABC-type transporter activity"/>
    <property type="evidence" value="ECO:0007669"/>
    <property type="project" value="InterPro"/>
</dbReference>
<evidence type="ECO:0000256" key="3">
    <source>
        <dbReference type="ARBA" id="ARBA00022692"/>
    </source>
</evidence>
<dbReference type="Pfam" id="PF12698">
    <property type="entry name" value="ABC2_membrane_3"/>
    <property type="match status" value="1"/>
</dbReference>
<evidence type="ECO:0000256" key="6">
    <source>
        <dbReference type="SAM" id="Phobius"/>
    </source>
</evidence>
<keyword evidence="2" id="KW-1003">Cell membrane</keyword>
<proteinExistence type="predicted"/>
<evidence type="ECO:0000259" key="7">
    <source>
        <dbReference type="Pfam" id="PF12698"/>
    </source>
</evidence>
<evidence type="ECO:0000256" key="2">
    <source>
        <dbReference type="ARBA" id="ARBA00022475"/>
    </source>
</evidence>
<keyword evidence="9" id="KW-1185">Reference proteome</keyword>
<dbReference type="GeneID" id="78317332"/>
<evidence type="ECO:0000256" key="5">
    <source>
        <dbReference type="ARBA" id="ARBA00023136"/>
    </source>
</evidence>
<evidence type="ECO:0000313" key="9">
    <source>
        <dbReference type="Proteomes" id="UP000190423"/>
    </source>
</evidence>
<comment type="subcellular location">
    <subcellularLocation>
        <location evidence="1">Cell membrane</location>
        <topology evidence="1">Multi-pass membrane protein</topology>
    </subcellularLocation>
</comment>
<feature type="transmembrane region" description="Helical" evidence="6">
    <location>
        <begin position="172"/>
        <end position="192"/>
    </location>
</feature>
<name>A0A1T4MRQ4_TREPO</name>
<keyword evidence="5 6" id="KW-0472">Membrane</keyword>
<feature type="transmembrane region" description="Helical" evidence="6">
    <location>
        <begin position="63"/>
        <end position="84"/>
    </location>
</feature>